<comment type="similarity">
    <text evidence="1">Belongs to the HAD-like hydrolase superfamily. S-2-haloalkanoic acid dehalogenase family.</text>
</comment>
<gene>
    <name evidence="3" type="ORF">F6B43_18885</name>
</gene>
<keyword evidence="2" id="KW-0378">Hydrolase</keyword>
<dbReference type="SUPFAM" id="SSF56784">
    <property type="entry name" value="HAD-like"/>
    <property type="match status" value="1"/>
</dbReference>
<dbReference type="InterPro" id="IPR006328">
    <property type="entry name" value="2-HAD"/>
</dbReference>
<dbReference type="Proteomes" id="UP000325827">
    <property type="component" value="Unassembled WGS sequence"/>
</dbReference>
<protein>
    <submittedName>
        <fullName evidence="3">Haloacid dehalogenase type II</fullName>
    </submittedName>
</protein>
<evidence type="ECO:0000313" key="3">
    <source>
        <dbReference type="EMBL" id="KAA9104744.1"/>
    </source>
</evidence>
<dbReference type="OrthoDB" id="3774052at2"/>
<dbReference type="GO" id="GO:0019120">
    <property type="term" value="F:hydrolase activity, acting on acid halide bonds, in C-halide compounds"/>
    <property type="evidence" value="ECO:0007669"/>
    <property type="project" value="InterPro"/>
</dbReference>
<sequence>MIYVAPSTSQRVRAVIFDTFGTLVDWRTDVAAAADEFADAAGVEWDPRSFADAWRAQYQPSMAPIRAGSRGYVTLDTLHRENLDTVLGQLGIAANTFDPKHLDELSSVWRRLRPWADVTEGLDRIRAGYLVGPLSNANTALLVALSRHAGLRWDVVLGSDVFGTYKPERRVYQGAASLLGLEPGEVMLAAAHNDDLAGAAAAGLATAFIARPLEHGPDQQTDLSADGPWDLTADSVTDLASLLGY</sequence>
<dbReference type="InterPro" id="IPR006439">
    <property type="entry name" value="HAD-SF_hydro_IA"/>
</dbReference>
<evidence type="ECO:0000256" key="1">
    <source>
        <dbReference type="ARBA" id="ARBA00008106"/>
    </source>
</evidence>
<dbReference type="PANTHER" id="PTHR43316">
    <property type="entry name" value="HYDROLASE, HALOACID DELAHOGENASE-RELATED"/>
    <property type="match status" value="1"/>
</dbReference>
<proteinExistence type="inferred from homology"/>
<dbReference type="InterPro" id="IPR051540">
    <property type="entry name" value="S-2-haloacid_dehalogenase"/>
</dbReference>
<dbReference type="InterPro" id="IPR036412">
    <property type="entry name" value="HAD-like_sf"/>
</dbReference>
<dbReference type="RefSeq" id="WP_150450575.1">
    <property type="nucleotide sequence ID" value="NZ_VYSA01000007.1"/>
</dbReference>
<keyword evidence="4" id="KW-1185">Reference proteome</keyword>
<dbReference type="NCBIfam" id="TIGR01493">
    <property type="entry name" value="HAD-SF-IA-v2"/>
    <property type="match status" value="1"/>
</dbReference>
<dbReference type="InterPro" id="IPR023214">
    <property type="entry name" value="HAD_sf"/>
</dbReference>
<dbReference type="Pfam" id="PF00702">
    <property type="entry name" value="Hydrolase"/>
    <property type="match status" value="1"/>
</dbReference>
<reference evidence="4" key="1">
    <citation type="submission" date="2019-09" db="EMBL/GenBank/DDBJ databases">
        <title>Mumia zhuanghuii sp. nov. isolated from the intestinal contents of plateau pika (Ochotona curzoniae) in the Qinghai-Tibet plateau of China.</title>
        <authorList>
            <person name="Tian Z."/>
        </authorList>
    </citation>
    <scope>NUCLEOTIDE SEQUENCE [LARGE SCALE GENOMIC DNA]</scope>
    <source>
        <strain evidence="4">JCM 30598</strain>
    </source>
</reference>
<accession>A0A5J5IZG8</accession>
<comment type="caution">
    <text evidence="3">The sequence shown here is derived from an EMBL/GenBank/DDBJ whole genome shotgun (WGS) entry which is preliminary data.</text>
</comment>
<evidence type="ECO:0000256" key="2">
    <source>
        <dbReference type="ARBA" id="ARBA00022801"/>
    </source>
</evidence>
<dbReference type="Gene3D" id="1.10.150.240">
    <property type="entry name" value="Putative phosphatase, domain 2"/>
    <property type="match status" value="1"/>
</dbReference>
<organism evidence="3 4">
    <name type="scientific">Microbacterium rhizomatis</name>
    <dbReference type="NCBI Taxonomy" id="1631477"/>
    <lineage>
        <taxon>Bacteria</taxon>
        <taxon>Bacillati</taxon>
        <taxon>Actinomycetota</taxon>
        <taxon>Actinomycetes</taxon>
        <taxon>Micrococcales</taxon>
        <taxon>Microbacteriaceae</taxon>
        <taxon>Microbacterium</taxon>
    </lineage>
</organism>
<evidence type="ECO:0000313" key="4">
    <source>
        <dbReference type="Proteomes" id="UP000325827"/>
    </source>
</evidence>
<dbReference type="NCBIfam" id="TIGR01428">
    <property type="entry name" value="HAD_type_II"/>
    <property type="match status" value="1"/>
</dbReference>
<dbReference type="PANTHER" id="PTHR43316:SF3">
    <property type="entry name" value="HALOACID DEHALOGENASE, TYPE II (AFU_ORTHOLOGUE AFUA_2G07750)-RELATED"/>
    <property type="match status" value="1"/>
</dbReference>
<dbReference type="InterPro" id="IPR023198">
    <property type="entry name" value="PGP-like_dom2"/>
</dbReference>
<name>A0A5J5IZG8_9MICO</name>
<dbReference type="AlphaFoldDB" id="A0A5J5IZG8"/>
<dbReference type="PRINTS" id="PR00413">
    <property type="entry name" value="HADHALOGNASE"/>
</dbReference>
<dbReference type="EMBL" id="VYSA01000007">
    <property type="protein sequence ID" value="KAA9104744.1"/>
    <property type="molecule type" value="Genomic_DNA"/>
</dbReference>
<dbReference type="Gene3D" id="3.40.50.1000">
    <property type="entry name" value="HAD superfamily/HAD-like"/>
    <property type="match status" value="1"/>
</dbReference>